<evidence type="ECO:0000313" key="3">
    <source>
        <dbReference type="Proteomes" id="UP000006882"/>
    </source>
</evidence>
<accession>A0A251P3C3</accession>
<dbReference type="AlphaFoldDB" id="A0A251P3C3"/>
<keyword evidence="1" id="KW-0812">Transmembrane</keyword>
<reference evidence="2 3" key="1">
    <citation type="journal article" date="2013" name="Nat. Genet.">
        <title>The high-quality draft genome of peach (Prunus persica) identifies unique patterns of genetic diversity, domestication and genome evolution.</title>
        <authorList>
            <consortium name="International Peach Genome Initiative"/>
            <person name="Verde I."/>
            <person name="Abbott A.G."/>
            <person name="Scalabrin S."/>
            <person name="Jung S."/>
            <person name="Shu S."/>
            <person name="Marroni F."/>
            <person name="Zhebentyayeva T."/>
            <person name="Dettori M.T."/>
            <person name="Grimwood J."/>
            <person name="Cattonaro F."/>
            <person name="Zuccolo A."/>
            <person name="Rossini L."/>
            <person name="Jenkins J."/>
            <person name="Vendramin E."/>
            <person name="Meisel L.A."/>
            <person name="Decroocq V."/>
            <person name="Sosinski B."/>
            <person name="Prochnik S."/>
            <person name="Mitros T."/>
            <person name="Policriti A."/>
            <person name="Cipriani G."/>
            <person name="Dondini L."/>
            <person name="Ficklin S."/>
            <person name="Goodstein D.M."/>
            <person name="Xuan P."/>
            <person name="Del Fabbro C."/>
            <person name="Aramini V."/>
            <person name="Copetti D."/>
            <person name="Gonzalez S."/>
            <person name="Horner D.S."/>
            <person name="Falchi R."/>
            <person name="Lucas S."/>
            <person name="Mica E."/>
            <person name="Maldonado J."/>
            <person name="Lazzari B."/>
            <person name="Bielenberg D."/>
            <person name="Pirona R."/>
            <person name="Miculan M."/>
            <person name="Barakat A."/>
            <person name="Testolin R."/>
            <person name="Stella A."/>
            <person name="Tartarini S."/>
            <person name="Tonutti P."/>
            <person name="Arus P."/>
            <person name="Orellana A."/>
            <person name="Wells C."/>
            <person name="Main D."/>
            <person name="Vizzotto G."/>
            <person name="Silva H."/>
            <person name="Salamini F."/>
            <person name="Schmutz J."/>
            <person name="Morgante M."/>
            <person name="Rokhsar D.S."/>
        </authorList>
    </citation>
    <scope>NUCLEOTIDE SEQUENCE [LARGE SCALE GENOMIC DNA]</scope>
    <source>
        <strain evidence="3">cv. Nemared</strain>
    </source>
</reference>
<proteinExistence type="predicted"/>
<keyword evidence="1" id="KW-0472">Membrane</keyword>
<sequence length="83" mass="9304">MNMYMVFSNRSKVQFSFAVAILCSRINMANCNNHQVNIDIDEVGTFAMLFILLFIGSVATKLGLTSIFLEVFALLLGKVFLTF</sequence>
<keyword evidence="3" id="KW-1185">Reference proteome</keyword>
<evidence type="ECO:0000256" key="1">
    <source>
        <dbReference type="SAM" id="Phobius"/>
    </source>
</evidence>
<keyword evidence="1" id="KW-1133">Transmembrane helix</keyword>
<dbReference type="Proteomes" id="UP000006882">
    <property type="component" value="Chromosome G5"/>
</dbReference>
<organism evidence="2 3">
    <name type="scientific">Prunus persica</name>
    <name type="common">Peach</name>
    <name type="synonym">Amygdalus persica</name>
    <dbReference type="NCBI Taxonomy" id="3760"/>
    <lineage>
        <taxon>Eukaryota</taxon>
        <taxon>Viridiplantae</taxon>
        <taxon>Streptophyta</taxon>
        <taxon>Embryophyta</taxon>
        <taxon>Tracheophyta</taxon>
        <taxon>Spermatophyta</taxon>
        <taxon>Magnoliopsida</taxon>
        <taxon>eudicotyledons</taxon>
        <taxon>Gunneridae</taxon>
        <taxon>Pentapetalae</taxon>
        <taxon>rosids</taxon>
        <taxon>fabids</taxon>
        <taxon>Rosales</taxon>
        <taxon>Rosaceae</taxon>
        <taxon>Amygdaloideae</taxon>
        <taxon>Amygdaleae</taxon>
        <taxon>Prunus</taxon>
    </lineage>
</organism>
<protein>
    <submittedName>
        <fullName evidence="2">Uncharacterized protein</fullName>
    </submittedName>
</protein>
<evidence type="ECO:0000313" key="2">
    <source>
        <dbReference type="EMBL" id="ONI06098.1"/>
    </source>
</evidence>
<feature type="transmembrane region" description="Helical" evidence="1">
    <location>
        <begin position="47"/>
        <end position="76"/>
    </location>
</feature>
<dbReference type="Gramene" id="ONI06098">
    <property type="protein sequence ID" value="ONI06098"/>
    <property type="gene ID" value="PRUPE_5G040100"/>
</dbReference>
<dbReference type="EMBL" id="CM007655">
    <property type="protein sequence ID" value="ONI06098.1"/>
    <property type="molecule type" value="Genomic_DNA"/>
</dbReference>
<gene>
    <name evidence="2" type="ORF">PRUPE_5G040100</name>
</gene>
<name>A0A251P3C3_PRUPE</name>